<keyword evidence="1" id="KW-1133">Transmembrane helix</keyword>
<name>A0A6P1MMA1_9FIRM</name>
<evidence type="ECO:0000313" key="3">
    <source>
        <dbReference type="Proteomes" id="UP000463883"/>
    </source>
</evidence>
<dbReference type="EMBL" id="CP047591">
    <property type="protein sequence ID" value="QHI72776.1"/>
    <property type="molecule type" value="Genomic_DNA"/>
</dbReference>
<keyword evidence="1" id="KW-0472">Membrane</keyword>
<feature type="transmembrane region" description="Helical" evidence="1">
    <location>
        <begin position="12"/>
        <end position="30"/>
    </location>
</feature>
<dbReference type="Proteomes" id="UP000463883">
    <property type="component" value="Chromosome"/>
</dbReference>
<dbReference type="AlphaFoldDB" id="A0A6P1MMA1"/>
<evidence type="ECO:0000313" key="2">
    <source>
        <dbReference type="EMBL" id="QHI72776.1"/>
    </source>
</evidence>
<dbReference type="KEGG" id="amic:Ami3637_10485"/>
<proteinExistence type="predicted"/>
<feature type="transmembrane region" description="Helical" evidence="1">
    <location>
        <begin position="75"/>
        <end position="94"/>
    </location>
</feature>
<dbReference type="RefSeq" id="WP_162362543.1">
    <property type="nucleotide sequence ID" value="NZ_CP047591.1"/>
</dbReference>
<feature type="transmembrane region" description="Helical" evidence="1">
    <location>
        <begin position="42"/>
        <end position="63"/>
    </location>
</feature>
<reference evidence="2 3" key="1">
    <citation type="submission" date="2020-01" db="EMBL/GenBank/DDBJ databases">
        <title>Genomic analysis of Aminipila sp. CBA3637.</title>
        <authorList>
            <person name="Kim Y.B."/>
            <person name="Roh S.W."/>
        </authorList>
    </citation>
    <scope>NUCLEOTIDE SEQUENCE [LARGE SCALE GENOMIC DNA]</scope>
    <source>
        <strain evidence="2 3">CBA3637</strain>
    </source>
</reference>
<keyword evidence="3" id="KW-1185">Reference proteome</keyword>
<sequence length="135" mass="14991">MDIKNKSRQSRGFYGMTAATIFCIIFSGIYNQLGHGVSSPYMNYMFLFPFVLGTGFYGILSLIPTKINLPGFSFNTYNSGVATLTIWSMLKGIFEIAGTSSPYTAVYEVSGSMMLITGVITYLIFLSNRNSKRHI</sequence>
<evidence type="ECO:0000256" key="1">
    <source>
        <dbReference type="SAM" id="Phobius"/>
    </source>
</evidence>
<keyword evidence="1" id="KW-0812">Transmembrane</keyword>
<gene>
    <name evidence="2" type="ORF">Ami3637_10485</name>
</gene>
<protein>
    <submittedName>
        <fullName evidence="2">Uncharacterized protein</fullName>
    </submittedName>
</protein>
<accession>A0A6P1MMA1</accession>
<organism evidence="2 3">
    <name type="scientific">Aminipila terrae</name>
    <dbReference type="NCBI Taxonomy" id="2697030"/>
    <lineage>
        <taxon>Bacteria</taxon>
        <taxon>Bacillati</taxon>
        <taxon>Bacillota</taxon>
        <taxon>Clostridia</taxon>
        <taxon>Peptostreptococcales</taxon>
        <taxon>Anaerovoracaceae</taxon>
        <taxon>Aminipila</taxon>
    </lineage>
</organism>
<feature type="transmembrane region" description="Helical" evidence="1">
    <location>
        <begin position="106"/>
        <end position="126"/>
    </location>
</feature>